<dbReference type="AlphaFoldDB" id="A0A7R8CRZ9"/>
<sequence length="148" mass="16728">MGRISSLVNGTQRVKENDYVSFQSEHEEEGEDINVNFENILESGDDELLALAIHFRCTSHTLNLIAAINRKTSTESPDRGICSIIFQNIVREKCSKVLVNSSNVRWNSRTSKIMEGQLLDEFLQLSILLDEFLHLSICLSSHTLTKTS</sequence>
<dbReference type="Proteomes" id="UP000675881">
    <property type="component" value="Chromosome 4"/>
</dbReference>
<protein>
    <submittedName>
        <fullName evidence="1">(salmon louse) hypothetical protein</fullName>
    </submittedName>
</protein>
<evidence type="ECO:0000313" key="1">
    <source>
        <dbReference type="EMBL" id="CAF2912160.1"/>
    </source>
</evidence>
<name>A0A7R8CRZ9_LEPSM</name>
<keyword evidence="2" id="KW-1185">Reference proteome</keyword>
<reference evidence="1" key="1">
    <citation type="submission" date="2021-02" db="EMBL/GenBank/DDBJ databases">
        <authorList>
            <person name="Bekaert M."/>
        </authorList>
    </citation>
    <scope>NUCLEOTIDE SEQUENCE</scope>
    <source>
        <strain evidence="1">IoA-00</strain>
    </source>
</reference>
<proteinExistence type="predicted"/>
<evidence type="ECO:0000313" key="2">
    <source>
        <dbReference type="Proteomes" id="UP000675881"/>
    </source>
</evidence>
<dbReference type="EMBL" id="HG994583">
    <property type="protein sequence ID" value="CAF2912160.1"/>
    <property type="molecule type" value="Genomic_DNA"/>
</dbReference>
<organism evidence="1 2">
    <name type="scientific">Lepeophtheirus salmonis</name>
    <name type="common">Salmon louse</name>
    <name type="synonym">Caligus salmonis</name>
    <dbReference type="NCBI Taxonomy" id="72036"/>
    <lineage>
        <taxon>Eukaryota</taxon>
        <taxon>Metazoa</taxon>
        <taxon>Ecdysozoa</taxon>
        <taxon>Arthropoda</taxon>
        <taxon>Crustacea</taxon>
        <taxon>Multicrustacea</taxon>
        <taxon>Hexanauplia</taxon>
        <taxon>Copepoda</taxon>
        <taxon>Siphonostomatoida</taxon>
        <taxon>Caligidae</taxon>
        <taxon>Lepeophtheirus</taxon>
    </lineage>
</organism>
<gene>
    <name evidence="1" type="ORF">LSAA_8923</name>
</gene>
<accession>A0A7R8CRZ9</accession>